<evidence type="ECO:0000259" key="4">
    <source>
        <dbReference type="Pfam" id="PF13313"/>
    </source>
</evidence>
<dbReference type="Pfam" id="PF13205">
    <property type="entry name" value="Big_5"/>
    <property type="match status" value="1"/>
</dbReference>
<organism evidence="6 7">
    <name type="scientific">Nocardioides currus</name>
    <dbReference type="NCBI Taxonomy" id="2133958"/>
    <lineage>
        <taxon>Bacteria</taxon>
        <taxon>Bacillati</taxon>
        <taxon>Actinomycetota</taxon>
        <taxon>Actinomycetes</taxon>
        <taxon>Propionibacteriales</taxon>
        <taxon>Nocardioidaceae</taxon>
        <taxon>Nocardioides</taxon>
    </lineage>
</organism>
<feature type="domain" description="SbsA Ig-like" evidence="3">
    <location>
        <begin position="809"/>
        <end position="902"/>
    </location>
</feature>
<dbReference type="OrthoDB" id="505641at2"/>
<dbReference type="SUPFAM" id="SSF81296">
    <property type="entry name" value="E set domains"/>
    <property type="match status" value="1"/>
</dbReference>
<dbReference type="InterPro" id="IPR032812">
    <property type="entry name" value="SbsA_Ig"/>
</dbReference>
<dbReference type="RefSeq" id="WP_108345642.1">
    <property type="nucleotide sequence ID" value="NZ_PYXZ01000008.1"/>
</dbReference>
<evidence type="ECO:0000259" key="3">
    <source>
        <dbReference type="Pfam" id="PF13205"/>
    </source>
</evidence>
<accession>A0A2R7YV72</accession>
<evidence type="ECO:0000259" key="5">
    <source>
        <dbReference type="Pfam" id="PF20254"/>
    </source>
</evidence>
<keyword evidence="1" id="KW-0732">Signal</keyword>
<evidence type="ECO:0000256" key="2">
    <source>
        <dbReference type="SAM" id="MobiDB-lite"/>
    </source>
</evidence>
<gene>
    <name evidence="6" type="ORF">C7S10_17005</name>
</gene>
<sequence length="1101" mass="116404">MGAPMHGWGLGNIKHALIAGALVAGLLATPQAALTATAAAAACANDIACENELPGAPPSEWDISGSGDPDVQGFSTDISVDRGERIDFKVRSTTPYTIRIYRTGYYQGLGARLVQALPGTIQPQSQPPCINDVTTDLLDCGNWDVSASWDVPASAVSGVYIAVLNRQGGGASHITFIVRDDTSHSDLVFQTSDTTWQAYNRFGADFYGGGTHGSPARAYKISYNRPMVTRGAVPWGRDYYFANEFPLVRFLERNGYDVSYIAGPDTDRRGDLLRNHRTFLSVGHDEYWSGRQRANVEAARDAGVNLMFLSGNEMYWRVRWEPSIDGSSTSYRTLTSYKETWQFGKVDPSAEWTGTFRDPRYASQANGAGLPENAVTGTIFKANHDDLALTVDAREGRLRLWRNTSLAGLPAGESRQLTPSTVGYESDEDLDNGFRPPGLIRLSTTVGPTPQYVHGFGNLEEPTYIRPGTTTHHLTMYRAASGALVFGAGTVQWTWGLDDTHDAPGTPPPADDRMQQAQVNLLADMGAQPTTLMPTLTPASASTDTVGPTVAITSGAAGQQANGDRVTIEGTATDAGGGEVAGVEVSTDRGATWHPATGTTSWSYTYTQHGYGARAVRVRAVDDSANIGPARTRHPDVACPCSIFGDEVPETPADSDTSASHLGLRFVPTRDGQVTGVRFYKGPGNDGVHVGRLWSATGVELAQATFSAESATGWQQVSFASPVAVQAGQTYVVSYTAPQGRYAVLSDAFELAGIEADPLSVPGGFAGGESGVYANSPTGFPDQSFRNTNYYVDVLFQPSGAPDGAPTLAVTDRQPAPGATGVATNASVTVGFSAPVEPGHSFTLRSGGSPVAGSVSSSEGGRRLTFTPSAALPALAQVTVDLAGVTSDDGVDLEPLSWTFTTAAGPATPPGTPGTPGTPGNPGDTGNPGDPAHPAQGLRSATLFGGTKPTSRPSARRGTEVGVQFSATRDGTVTALRYFQVRGTPAPRSVSLWSSNGTRLAKVTLPRAGSRPTKGGWRVIEVDAPVALSEGRSYVASYYLPAGGAARTTHFYKTQVWKSGPLRAARAGNGRFVIAGRSRFPRRVARGVNFFADVRFVFQDR</sequence>
<feature type="region of interest" description="Disordered" evidence="2">
    <location>
        <begin position="901"/>
        <end position="960"/>
    </location>
</feature>
<name>A0A2R7YV72_9ACTN</name>
<feature type="region of interest" description="Disordered" evidence="2">
    <location>
        <begin position="841"/>
        <end position="861"/>
    </location>
</feature>
<evidence type="ECO:0000313" key="7">
    <source>
        <dbReference type="Proteomes" id="UP000244867"/>
    </source>
</evidence>
<comment type="caution">
    <text evidence="6">The sequence shown here is derived from an EMBL/GenBank/DDBJ whole genome shotgun (WGS) entry which is preliminary data.</text>
</comment>
<dbReference type="InterPro" id="IPR014756">
    <property type="entry name" value="Ig_E-set"/>
</dbReference>
<feature type="compositionally biased region" description="Low complexity" evidence="2">
    <location>
        <begin position="921"/>
        <end position="932"/>
    </location>
</feature>
<dbReference type="EMBL" id="PYXZ01000008">
    <property type="protein sequence ID" value="PUA79779.1"/>
    <property type="molecule type" value="Genomic_DNA"/>
</dbReference>
<feature type="domain" description="N,N-dimethylformamidase beta subunit-like C-terminal" evidence="5">
    <location>
        <begin position="97"/>
        <end position="500"/>
    </location>
</feature>
<feature type="domain" description="DUF4082" evidence="4">
    <location>
        <begin position="647"/>
        <end position="792"/>
    </location>
</feature>
<reference evidence="6 7" key="1">
    <citation type="submission" date="2018-03" db="EMBL/GenBank/DDBJ databases">
        <authorList>
            <person name="Keele B.F."/>
        </authorList>
    </citation>
    <scope>NUCLEOTIDE SEQUENCE [LARGE SCALE GENOMIC DNA]</scope>
    <source>
        <strain evidence="6 7">IB-3</strain>
    </source>
</reference>
<feature type="region of interest" description="Disordered" evidence="2">
    <location>
        <begin position="411"/>
        <end position="430"/>
    </location>
</feature>
<dbReference type="Gene3D" id="2.60.40.650">
    <property type="match status" value="1"/>
</dbReference>
<dbReference type="Pfam" id="PF20254">
    <property type="entry name" value="DMFA2_C"/>
    <property type="match status" value="1"/>
</dbReference>
<keyword evidence="7" id="KW-1185">Reference proteome</keyword>
<dbReference type="InterPro" id="IPR025141">
    <property type="entry name" value="DUF4082"/>
</dbReference>
<dbReference type="Gene3D" id="2.60.40.3710">
    <property type="match status" value="1"/>
</dbReference>
<dbReference type="Pfam" id="PF13313">
    <property type="entry name" value="DUF4082"/>
    <property type="match status" value="2"/>
</dbReference>
<dbReference type="Pfam" id="PF17957">
    <property type="entry name" value="Big_7"/>
    <property type="match status" value="1"/>
</dbReference>
<evidence type="ECO:0000256" key="1">
    <source>
        <dbReference type="ARBA" id="ARBA00022729"/>
    </source>
</evidence>
<feature type="domain" description="DUF4082" evidence="4">
    <location>
        <begin position="953"/>
        <end position="1091"/>
    </location>
</feature>
<protein>
    <recommendedName>
        <fullName evidence="8">DUF4082 domain-containing protein</fullName>
    </recommendedName>
</protein>
<dbReference type="Proteomes" id="UP000244867">
    <property type="component" value="Unassembled WGS sequence"/>
</dbReference>
<evidence type="ECO:0008006" key="8">
    <source>
        <dbReference type="Google" id="ProtNLM"/>
    </source>
</evidence>
<proteinExistence type="predicted"/>
<dbReference type="AlphaFoldDB" id="A0A2R7YV72"/>
<feature type="compositionally biased region" description="Low complexity" evidence="2">
    <location>
        <begin position="846"/>
        <end position="859"/>
    </location>
</feature>
<evidence type="ECO:0000313" key="6">
    <source>
        <dbReference type="EMBL" id="PUA79779.1"/>
    </source>
</evidence>
<dbReference type="InterPro" id="IPR046540">
    <property type="entry name" value="DMFA2_C"/>
</dbReference>